<protein>
    <submittedName>
        <fullName evidence="2">Putative AlkP superfamily pyrophosphatase or phosphodiesterase</fullName>
    </submittedName>
</protein>
<dbReference type="GO" id="GO:0016787">
    <property type="term" value="F:hydrolase activity"/>
    <property type="evidence" value="ECO:0007669"/>
    <property type="project" value="UniProtKB-ARBA"/>
</dbReference>
<dbReference type="InterPro" id="IPR002591">
    <property type="entry name" value="Phosphodiest/P_Trfase"/>
</dbReference>
<accession>A0A3D9FDX2</accession>
<dbReference type="Proteomes" id="UP000256310">
    <property type="component" value="Unassembled WGS sequence"/>
</dbReference>
<dbReference type="PANTHER" id="PTHR10151:SF120">
    <property type="entry name" value="BIS(5'-ADENOSYL)-TRIPHOSPHATASE"/>
    <property type="match status" value="1"/>
</dbReference>
<evidence type="ECO:0000256" key="1">
    <source>
        <dbReference type="SAM" id="SignalP"/>
    </source>
</evidence>
<dbReference type="PANTHER" id="PTHR10151">
    <property type="entry name" value="ECTONUCLEOTIDE PYROPHOSPHATASE/PHOSPHODIESTERASE"/>
    <property type="match status" value="1"/>
</dbReference>
<keyword evidence="3" id="KW-1185">Reference proteome</keyword>
<dbReference type="Gene3D" id="3.40.720.10">
    <property type="entry name" value="Alkaline Phosphatase, subunit A"/>
    <property type="match status" value="1"/>
</dbReference>
<reference evidence="2 3" key="1">
    <citation type="submission" date="2018-07" db="EMBL/GenBank/DDBJ databases">
        <title>Genomic Encyclopedia of Type Strains, Phase IV (KMG-IV): sequencing the most valuable type-strain genomes for metagenomic binning, comparative biology and taxonomic classification.</title>
        <authorList>
            <person name="Goeker M."/>
        </authorList>
    </citation>
    <scope>NUCLEOTIDE SEQUENCE [LARGE SCALE GENOMIC DNA]</scope>
    <source>
        <strain evidence="2 3">DSM 26725</strain>
    </source>
</reference>
<gene>
    <name evidence="2" type="ORF">DFR46_0233</name>
</gene>
<keyword evidence="1" id="KW-0732">Signal</keyword>
<organism evidence="2 3">
    <name type="scientific">Parasphingopyxis lamellibrachiae</name>
    <dbReference type="NCBI Taxonomy" id="680125"/>
    <lineage>
        <taxon>Bacteria</taxon>
        <taxon>Pseudomonadati</taxon>
        <taxon>Pseudomonadota</taxon>
        <taxon>Alphaproteobacteria</taxon>
        <taxon>Sphingomonadales</taxon>
        <taxon>Sphingomonadaceae</taxon>
        <taxon>Parasphingopyxis</taxon>
    </lineage>
</organism>
<sequence length="401" mass="44180">MHMIRSFFVLIALFGAVATQAQTPVPVTILISIDGFRPDYLDRGITPRLSALRETGIFASMRPSFPTKTFPNHYTIVTGLRPDHHGITGNSMIDPARPGQMFSLGNPAQSLDPFWWDQAEPIWVTAENAGIRTGTMFWPGSEVAIRGVRPQDWQRFDQNVSNIQRVNAVLDWQRRPETIRPRFVTLYFDTVDMAGHIHGISASETDAAIAEVDTRIGELVDGLAAMDRLANIVIISDHGMRTIDAARVIQLDELIDPSFYTLVESGPYAAIEPAAGTDDHVFETFIQPHDNMTCTRREEVPAHLEFGANPRATAILCRADAGWVIISGEPRYPIAGATHGWDNFDPEMRATFLANGPAFVREAGPGIVDNVDVYTLLSRLIGIEPLPNDGDPAVADALLND</sequence>
<dbReference type="CDD" id="cd16018">
    <property type="entry name" value="Enpp"/>
    <property type="match status" value="1"/>
</dbReference>
<feature type="chain" id="PRO_5017681034" evidence="1">
    <location>
        <begin position="22"/>
        <end position="401"/>
    </location>
</feature>
<name>A0A3D9FDX2_9SPHN</name>
<dbReference type="AlphaFoldDB" id="A0A3D9FDX2"/>
<evidence type="ECO:0000313" key="2">
    <source>
        <dbReference type="EMBL" id="RED15246.1"/>
    </source>
</evidence>
<feature type="signal peptide" evidence="1">
    <location>
        <begin position="1"/>
        <end position="21"/>
    </location>
</feature>
<dbReference type="Gene3D" id="3.30.1360.180">
    <property type="match status" value="1"/>
</dbReference>
<comment type="caution">
    <text evidence="2">The sequence shown here is derived from an EMBL/GenBank/DDBJ whole genome shotgun (WGS) entry which is preliminary data.</text>
</comment>
<dbReference type="InterPro" id="IPR017850">
    <property type="entry name" value="Alkaline_phosphatase_core_sf"/>
</dbReference>
<evidence type="ECO:0000313" key="3">
    <source>
        <dbReference type="Proteomes" id="UP000256310"/>
    </source>
</evidence>
<dbReference type="EMBL" id="QRDP01000004">
    <property type="protein sequence ID" value="RED15246.1"/>
    <property type="molecule type" value="Genomic_DNA"/>
</dbReference>
<proteinExistence type="predicted"/>
<dbReference type="Pfam" id="PF01663">
    <property type="entry name" value="Phosphodiest"/>
    <property type="match status" value="1"/>
</dbReference>
<dbReference type="SUPFAM" id="SSF53649">
    <property type="entry name" value="Alkaline phosphatase-like"/>
    <property type="match status" value="1"/>
</dbReference>